<dbReference type="EMBL" id="BDCO01000001">
    <property type="protein sequence ID" value="GAT31571.1"/>
    <property type="molecule type" value="Genomic_DNA"/>
</dbReference>
<dbReference type="OrthoDB" id="195046at2"/>
<evidence type="ECO:0008006" key="4">
    <source>
        <dbReference type="Google" id="ProtNLM"/>
    </source>
</evidence>
<dbReference type="RefSeq" id="WP_075077460.1">
    <property type="nucleotide sequence ID" value="NZ_BDCO01000001.1"/>
</dbReference>
<dbReference type="Proteomes" id="UP000076023">
    <property type="component" value="Unassembled WGS sequence"/>
</dbReference>
<proteinExistence type="predicted"/>
<evidence type="ECO:0000256" key="1">
    <source>
        <dbReference type="SAM" id="Phobius"/>
    </source>
</evidence>
<feature type="transmembrane region" description="Helical" evidence="1">
    <location>
        <begin position="7"/>
        <end position="32"/>
    </location>
</feature>
<accession>A0A146G1K4</accession>
<dbReference type="InParanoid" id="A0A146G1K4"/>
<keyword evidence="3" id="KW-1185">Reference proteome</keyword>
<comment type="caution">
    <text evidence="2">The sequence shown here is derived from an EMBL/GenBank/DDBJ whole genome shotgun (WGS) entry which is preliminary data.</text>
</comment>
<keyword evidence="1" id="KW-0472">Membrane</keyword>
<dbReference type="AlphaFoldDB" id="A0A146G1K4"/>
<keyword evidence="1" id="KW-0812">Transmembrane</keyword>
<reference evidence="3" key="1">
    <citation type="journal article" date="2017" name="Genome Announc.">
        <title>Draft Genome Sequence of Terrimicrobium sacchariphilum NM-5T, a Facultative Anaerobic Soil Bacterium of the Class Spartobacteria.</title>
        <authorList>
            <person name="Qiu Y.L."/>
            <person name="Tourlousse D.M."/>
            <person name="Matsuura N."/>
            <person name="Ohashi A."/>
            <person name="Sekiguchi Y."/>
        </authorList>
    </citation>
    <scope>NUCLEOTIDE SEQUENCE [LARGE SCALE GENOMIC DNA]</scope>
    <source>
        <strain evidence="3">NM-5</strain>
    </source>
</reference>
<evidence type="ECO:0000313" key="3">
    <source>
        <dbReference type="Proteomes" id="UP000076023"/>
    </source>
</evidence>
<feature type="transmembrane region" description="Helical" evidence="1">
    <location>
        <begin position="104"/>
        <end position="122"/>
    </location>
</feature>
<sequence length="132" mass="13989">MSKITKIAAAIAGVILGGLFIMAAVVVLLNLVKDGPVPAEGTPAAAFMAAFIPTGYMTFVKIFELLGGLLVIVPKTRNFGLLILGPILVNILAFHVFIEKGAGLLDPMLILIVVCAAFLLWVERKAFLSLLK</sequence>
<organism evidence="2 3">
    <name type="scientific">Terrimicrobium sacchariphilum</name>
    <dbReference type="NCBI Taxonomy" id="690879"/>
    <lineage>
        <taxon>Bacteria</taxon>
        <taxon>Pseudomonadati</taxon>
        <taxon>Verrucomicrobiota</taxon>
        <taxon>Terrimicrobiia</taxon>
        <taxon>Terrimicrobiales</taxon>
        <taxon>Terrimicrobiaceae</taxon>
        <taxon>Terrimicrobium</taxon>
    </lineage>
</organism>
<name>A0A146G1K4_TERSA</name>
<feature type="transmembrane region" description="Helical" evidence="1">
    <location>
        <begin position="44"/>
        <end position="72"/>
    </location>
</feature>
<protein>
    <recommendedName>
        <fullName evidence="4">DoxX-like family protein</fullName>
    </recommendedName>
</protein>
<keyword evidence="1" id="KW-1133">Transmembrane helix</keyword>
<feature type="transmembrane region" description="Helical" evidence="1">
    <location>
        <begin position="79"/>
        <end position="98"/>
    </location>
</feature>
<evidence type="ECO:0000313" key="2">
    <source>
        <dbReference type="EMBL" id="GAT31571.1"/>
    </source>
</evidence>
<gene>
    <name evidence="2" type="ORF">TSACC_1122</name>
</gene>